<dbReference type="EMBL" id="PKMF04000450">
    <property type="protein sequence ID" value="KAK7831151.1"/>
    <property type="molecule type" value="Genomic_DNA"/>
</dbReference>
<protein>
    <submittedName>
        <fullName evidence="2">Uncharacterized protein</fullName>
    </submittedName>
</protein>
<evidence type="ECO:0000313" key="2">
    <source>
        <dbReference type="EMBL" id="KAK7831151.1"/>
    </source>
</evidence>
<accession>A0AAW0JY54</accession>
<sequence length="69" mass="8008">MSMNCLGEETPNQSDKPTRNEDNEEDEDEFNKWFHIGARVGFVVCFCKICGPLQLKSSCRDRCLFFVIE</sequence>
<dbReference type="Proteomes" id="UP000237347">
    <property type="component" value="Unassembled WGS sequence"/>
</dbReference>
<name>A0AAW0JY54_QUESU</name>
<reference evidence="2 3" key="1">
    <citation type="journal article" date="2018" name="Sci. Data">
        <title>The draft genome sequence of cork oak.</title>
        <authorList>
            <person name="Ramos A.M."/>
            <person name="Usie A."/>
            <person name="Barbosa P."/>
            <person name="Barros P.M."/>
            <person name="Capote T."/>
            <person name="Chaves I."/>
            <person name="Simoes F."/>
            <person name="Abreu I."/>
            <person name="Carrasquinho I."/>
            <person name="Faro C."/>
            <person name="Guimaraes J.B."/>
            <person name="Mendonca D."/>
            <person name="Nobrega F."/>
            <person name="Rodrigues L."/>
            <person name="Saibo N.J.M."/>
            <person name="Varela M.C."/>
            <person name="Egas C."/>
            <person name="Matos J."/>
            <person name="Miguel C.M."/>
            <person name="Oliveira M.M."/>
            <person name="Ricardo C.P."/>
            <person name="Goncalves S."/>
        </authorList>
    </citation>
    <scope>NUCLEOTIDE SEQUENCE [LARGE SCALE GENOMIC DNA]</scope>
    <source>
        <strain evidence="3">cv. HL8</strain>
    </source>
</reference>
<gene>
    <name evidence="2" type="ORF">CFP56_027609</name>
</gene>
<proteinExistence type="predicted"/>
<organism evidence="2 3">
    <name type="scientific">Quercus suber</name>
    <name type="common">Cork oak</name>
    <dbReference type="NCBI Taxonomy" id="58331"/>
    <lineage>
        <taxon>Eukaryota</taxon>
        <taxon>Viridiplantae</taxon>
        <taxon>Streptophyta</taxon>
        <taxon>Embryophyta</taxon>
        <taxon>Tracheophyta</taxon>
        <taxon>Spermatophyta</taxon>
        <taxon>Magnoliopsida</taxon>
        <taxon>eudicotyledons</taxon>
        <taxon>Gunneridae</taxon>
        <taxon>Pentapetalae</taxon>
        <taxon>rosids</taxon>
        <taxon>fabids</taxon>
        <taxon>Fagales</taxon>
        <taxon>Fagaceae</taxon>
        <taxon>Quercus</taxon>
    </lineage>
</organism>
<evidence type="ECO:0000313" key="3">
    <source>
        <dbReference type="Proteomes" id="UP000237347"/>
    </source>
</evidence>
<evidence type="ECO:0000256" key="1">
    <source>
        <dbReference type="SAM" id="MobiDB-lite"/>
    </source>
</evidence>
<keyword evidence="3" id="KW-1185">Reference proteome</keyword>
<comment type="caution">
    <text evidence="2">The sequence shown here is derived from an EMBL/GenBank/DDBJ whole genome shotgun (WGS) entry which is preliminary data.</text>
</comment>
<dbReference type="AlphaFoldDB" id="A0AAW0JY54"/>
<feature type="region of interest" description="Disordered" evidence="1">
    <location>
        <begin position="1"/>
        <end position="26"/>
    </location>
</feature>